<comment type="caution">
    <text evidence="1">The sequence shown here is derived from an EMBL/GenBank/DDBJ whole genome shotgun (WGS) entry which is preliminary data.</text>
</comment>
<reference evidence="1" key="1">
    <citation type="submission" date="2020-05" db="EMBL/GenBank/DDBJ databases">
        <title>The first insight into the ecology of ammonia-tolerant syntrophic propionate oxidizing bacteria.</title>
        <authorList>
            <person name="Singh A."/>
            <person name="Schnurer A."/>
            <person name="Westerholm M."/>
        </authorList>
    </citation>
    <scope>NUCLEOTIDE SEQUENCE</scope>
    <source>
        <strain evidence="1">MAG54</strain>
    </source>
</reference>
<dbReference type="EMBL" id="JABMJE010000027">
    <property type="protein sequence ID" value="NQS77716.1"/>
    <property type="molecule type" value="Genomic_DNA"/>
</dbReference>
<evidence type="ECO:0000313" key="2">
    <source>
        <dbReference type="Proteomes" id="UP000737555"/>
    </source>
</evidence>
<organism evidence="1 2">
    <name type="scientific">Methanoculleus bourgensis</name>
    <dbReference type="NCBI Taxonomy" id="83986"/>
    <lineage>
        <taxon>Archaea</taxon>
        <taxon>Methanobacteriati</taxon>
        <taxon>Methanobacteriota</taxon>
        <taxon>Stenosarchaea group</taxon>
        <taxon>Methanomicrobia</taxon>
        <taxon>Methanomicrobiales</taxon>
        <taxon>Methanomicrobiaceae</taxon>
        <taxon>Methanoculleus</taxon>
    </lineage>
</organism>
<protein>
    <submittedName>
        <fullName evidence="1">Uncharacterized protein</fullName>
    </submittedName>
</protein>
<dbReference type="Proteomes" id="UP000737555">
    <property type="component" value="Unassembled WGS sequence"/>
</dbReference>
<dbReference type="AlphaFoldDB" id="A0A8T7H424"/>
<accession>A0A8T7H424</accession>
<gene>
    <name evidence="1" type="ORF">HQQ74_03185</name>
</gene>
<evidence type="ECO:0000313" key="1">
    <source>
        <dbReference type="EMBL" id="NQS77716.1"/>
    </source>
</evidence>
<sequence>MRSTTQWLVTLKFRMTVSGVQSKDDSVAEGLEQLRQMLSSGEDVPVEANVRRITNAALDEPIFGVRW</sequence>
<name>A0A8T7H424_9EURY</name>
<proteinExistence type="predicted"/>